<evidence type="ECO:0000259" key="2">
    <source>
        <dbReference type="Pfam" id="PF01266"/>
    </source>
</evidence>
<dbReference type="InterPro" id="IPR006076">
    <property type="entry name" value="FAD-dep_OxRdtase"/>
</dbReference>
<organism evidence="3 4">
    <name type="scientific">Candidatus Abyssobacteria bacterium SURF_17</name>
    <dbReference type="NCBI Taxonomy" id="2093361"/>
    <lineage>
        <taxon>Bacteria</taxon>
        <taxon>Pseudomonadati</taxon>
        <taxon>Candidatus Hydrogenedentota</taxon>
        <taxon>Candidatus Abyssobacteria</taxon>
    </lineage>
</organism>
<evidence type="ECO:0000256" key="1">
    <source>
        <dbReference type="ARBA" id="ARBA00023002"/>
    </source>
</evidence>
<dbReference type="Gene3D" id="3.50.50.60">
    <property type="entry name" value="FAD/NAD(P)-binding domain"/>
    <property type="match status" value="1"/>
</dbReference>
<comment type="caution">
    <text evidence="3">The sequence shown here is derived from an EMBL/GenBank/DDBJ whole genome shotgun (WGS) entry which is preliminary data.</text>
</comment>
<dbReference type="InterPro" id="IPR036188">
    <property type="entry name" value="FAD/NAD-bd_sf"/>
</dbReference>
<evidence type="ECO:0000313" key="4">
    <source>
        <dbReference type="Proteomes" id="UP000285961"/>
    </source>
</evidence>
<dbReference type="AlphaFoldDB" id="A0A419EZ14"/>
<sequence length="391" mass="42180">MKQSADVVIIGGGVEGCSIAYNLARDGCSNIVLLEKKTLASGSTGKSCGIIRTHYSQELLMAMAHKSMSVFRGFEDEFEAKSGFVTNGLVFLGTSEEVEGLRDVTVMQQKLGIRAELVHPDNLPKFHSGISLDGIELASYEPDAGFADPYGVTVGFAGGARRLGVEINEGVEATGIEVKNGRVEAVVTTKGRIATRTVVNAAGPWARRVGAMVGADLPLFVLRFQESVMRPAQGYPLSMPTVFDQRTICYYRPESGGFMIFGGAVIELQPIEDPDNYSEKADTEWVENVANVLLSGMNNSSDMKYVRGWAGPITVTPDFNPILGPLEQAEGFYIAAGFSGHGFKLSPMVGKCMAELIMNGAARSVDITPLRASRYKEGKYFQSKYARAPLT</sequence>
<accession>A0A419EZ14</accession>
<dbReference type="GO" id="GO:0016491">
    <property type="term" value="F:oxidoreductase activity"/>
    <property type="evidence" value="ECO:0007669"/>
    <property type="project" value="UniProtKB-KW"/>
</dbReference>
<dbReference type="Gene3D" id="3.30.9.10">
    <property type="entry name" value="D-Amino Acid Oxidase, subunit A, domain 2"/>
    <property type="match status" value="1"/>
</dbReference>
<dbReference type="Proteomes" id="UP000285961">
    <property type="component" value="Unassembled WGS sequence"/>
</dbReference>
<dbReference type="EMBL" id="QZKI01000068">
    <property type="protein sequence ID" value="RJP70573.1"/>
    <property type="molecule type" value="Genomic_DNA"/>
</dbReference>
<keyword evidence="1" id="KW-0560">Oxidoreductase</keyword>
<dbReference type="SUPFAM" id="SSF51905">
    <property type="entry name" value="FAD/NAD(P)-binding domain"/>
    <property type="match status" value="1"/>
</dbReference>
<reference evidence="3 4" key="1">
    <citation type="journal article" date="2017" name="ISME J.">
        <title>Energy and carbon metabolisms in a deep terrestrial subsurface fluid microbial community.</title>
        <authorList>
            <person name="Momper L."/>
            <person name="Jungbluth S.P."/>
            <person name="Lee M.D."/>
            <person name="Amend J.P."/>
        </authorList>
    </citation>
    <scope>NUCLEOTIDE SEQUENCE [LARGE SCALE GENOMIC DNA]</scope>
    <source>
        <strain evidence="3">SURF_17</strain>
    </source>
</reference>
<dbReference type="PANTHER" id="PTHR13847:SF287">
    <property type="entry name" value="FAD-DEPENDENT OXIDOREDUCTASE DOMAIN-CONTAINING PROTEIN 1"/>
    <property type="match status" value="1"/>
</dbReference>
<feature type="domain" description="FAD dependent oxidoreductase" evidence="2">
    <location>
        <begin position="6"/>
        <end position="356"/>
    </location>
</feature>
<dbReference type="GO" id="GO:0005737">
    <property type="term" value="C:cytoplasm"/>
    <property type="evidence" value="ECO:0007669"/>
    <property type="project" value="TreeGrafter"/>
</dbReference>
<protein>
    <submittedName>
        <fullName evidence="3">FAD-binding oxidoreductase</fullName>
    </submittedName>
</protein>
<name>A0A419EZ14_9BACT</name>
<gene>
    <name evidence="3" type="ORF">C4532_09155</name>
</gene>
<dbReference type="Pfam" id="PF01266">
    <property type="entry name" value="DAO"/>
    <property type="match status" value="1"/>
</dbReference>
<proteinExistence type="predicted"/>
<evidence type="ECO:0000313" key="3">
    <source>
        <dbReference type="EMBL" id="RJP70573.1"/>
    </source>
</evidence>
<dbReference type="PANTHER" id="PTHR13847">
    <property type="entry name" value="SARCOSINE DEHYDROGENASE-RELATED"/>
    <property type="match status" value="1"/>
</dbReference>